<evidence type="ECO:0000256" key="6">
    <source>
        <dbReference type="ARBA" id="ARBA00022801"/>
    </source>
</evidence>
<dbReference type="CDD" id="cd00641">
    <property type="entry name" value="GTP_cyclohydro2"/>
    <property type="match status" value="1"/>
</dbReference>
<keyword evidence="3 11" id="KW-0686">Riboflavin biosynthesis</keyword>
<feature type="binding site" evidence="11">
    <location>
        <position position="181"/>
    </location>
    <ligand>
        <name>GTP</name>
        <dbReference type="ChEBI" id="CHEBI:37565"/>
    </ligand>
</feature>
<feature type="domain" description="GTP cyclohydrolase II" evidence="12">
    <location>
        <begin position="41"/>
        <end position="202"/>
    </location>
</feature>
<dbReference type="GO" id="GO:0005525">
    <property type="term" value="F:GTP binding"/>
    <property type="evidence" value="ECO:0007669"/>
    <property type="project" value="UniProtKB-KW"/>
</dbReference>
<proteinExistence type="inferred from homology"/>
<keyword evidence="7 11" id="KW-0862">Zinc</keyword>
<evidence type="ECO:0000256" key="5">
    <source>
        <dbReference type="ARBA" id="ARBA00022741"/>
    </source>
</evidence>
<evidence type="ECO:0000256" key="9">
    <source>
        <dbReference type="ARBA" id="ARBA00043932"/>
    </source>
</evidence>
<feature type="binding site" evidence="11">
    <location>
        <position position="99"/>
    </location>
    <ligand>
        <name>Zn(2+)</name>
        <dbReference type="ChEBI" id="CHEBI:29105"/>
        <note>catalytic</note>
    </ligand>
</feature>
<dbReference type="NCBIfam" id="NF001591">
    <property type="entry name" value="PRK00393.1"/>
    <property type="match status" value="1"/>
</dbReference>
<evidence type="ECO:0000256" key="4">
    <source>
        <dbReference type="ARBA" id="ARBA00022723"/>
    </source>
</evidence>
<dbReference type="FunFam" id="3.40.50.10990:FF:000001">
    <property type="entry name" value="Riboflavin biosynthesis protein RibBA"/>
    <property type="match status" value="1"/>
</dbReference>
<dbReference type="NCBIfam" id="TIGR00505">
    <property type="entry name" value="ribA"/>
    <property type="match status" value="1"/>
</dbReference>
<dbReference type="InterPro" id="IPR032677">
    <property type="entry name" value="GTP_cyclohydro_II"/>
</dbReference>
<accession>A0A933SCN6</accession>
<organism evidence="13 14">
    <name type="scientific">Eiseniibacteriota bacterium</name>
    <dbReference type="NCBI Taxonomy" id="2212470"/>
    <lineage>
        <taxon>Bacteria</taxon>
        <taxon>Candidatus Eiseniibacteriota</taxon>
    </lineage>
</organism>
<dbReference type="InterPro" id="IPR000926">
    <property type="entry name" value="RibA"/>
</dbReference>
<keyword evidence="4 11" id="KW-0479">Metal-binding</keyword>
<dbReference type="SUPFAM" id="SSF142695">
    <property type="entry name" value="RibA-like"/>
    <property type="match status" value="1"/>
</dbReference>
<dbReference type="Pfam" id="PF00925">
    <property type="entry name" value="GTP_cyclohydro2"/>
    <property type="match status" value="1"/>
</dbReference>
<feature type="binding site" evidence="11">
    <location>
        <position position="146"/>
    </location>
    <ligand>
        <name>GTP</name>
        <dbReference type="ChEBI" id="CHEBI:37565"/>
    </ligand>
</feature>
<dbReference type="EMBL" id="JACRIW010000081">
    <property type="protein sequence ID" value="MBI5170102.1"/>
    <property type="molecule type" value="Genomic_DNA"/>
</dbReference>
<dbReference type="Proteomes" id="UP000696931">
    <property type="component" value="Unassembled WGS sequence"/>
</dbReference>
<evidence type="ECO:0000256" key="7">
    <source>
        <dbReference type="ARBA" id="ARBA00022833"/>
    </source>
</evidence>
<dbReference type="InterPro" id="IPR036144">
    <property type="entry name" value="RibA-like_sf"/>
</dbReference>
<keyword evidence="8 11" id="KW-0342">GTP-binding</keyword>
<feature type="binding site" evidence="11">
    <location>
        <position position="186"/>
    </location>
    <ligand>
        <name>GTP</name>
        <dbReference type="ChEBI" id="CHEBI:37565"/>
    </ligand>
</feature>
<comment type="similarity">
    <text evidence="11">Belongs to the GTP cyclohydrolase II family.</text>
</comment>
<feature type="binding site" evidence="11">
    <location>
        <begin position="124"/>
        <end position="126"/>
    </location>
    <ligand>
        <name>GTP</name>
        <dbReference type="ChEBI" id="CHEBI:37565"/>
    </ligand>
</feature>
<comment type="function">
    <text evidence="9 11">Catalyzes the conversion of GTP to 2,5-diamino-6-ribosylamino-4(3H)-pyrimidinone 5'-phosphate (DARP), formate and pyrophosphate.</text>
</comment>
<feature type="binding site" evidence="11">
    <location>
        <position position="102"/>
    </location>
    <ligand>
        <name>GTP</name>
        <dbReference type="ChEBI" id="CHEBI:37565"/>
    </ligand>
</feature>
<reference evidence="13" key="1">
    <citation type="submission" date="2020-07" db="EMBL/GenBank/DDBJ databases">
        <title>Huge and variable diversity of episymbiotic CPR bacteria and DPANN archaea in groundwater ecosystems.</title>
        <authorList>
            <person name="He C.Y."/>
            <person name="Keren R."/>
            <person name="Whittaker M."/>
            <person name="Farag I.F."/>
            <person name="Doudna J."/>
            <person name="Cate J.H.D."/>
            <person name="Banfield J.F."/>
        </authorList>
    </citation>
    <scope>NUCLEOTIDE SEQUENCE</scope>
    <source>
        <strain evidence="13">NC_groundwater_1813_Pr3_B-0.1um_71_17</strain>
    </source>
</reference>
<gene>
    <name evidence="11 13" type="primary">ribA</name>
    <name evidence="13" type="ORF">HZA61_11480</name>
</gene>
<dbReference type="GO" id="GO:0008270">
    <property type="term" value="F:zinc ion binding"/>
    <property type="evidence" value="ECO:0007669"/>
    <property type="project" value="UniProtKB-UniRule"/>
</dbReference>
<evidence type="ECO:0000256" key="1">
    <source>
        <dbReference type="ARBA" id="ARBA00004853"/>
    </source>
</evidence>
<feature type="binding site" evidence="11">
    <location>
        <position position="86"/>
    </location>
    <ligand>
        <name>Zn(2+)</name>
        <dbReference type="ChEBI" id="CHEBI:29105"/>
        <note>catalytic</note>
    </ligand>
</feature>
<feature type="binding site" evidence="11">
    <location>
        <begin position="81"/>
        <end position="85"/>
    </location>
    <ligand>
        <name>GTP</name>
        <dbReference type="ChEBI" id="CHEBI:37565"/>
    </ligand>
</feature>
<comment type="cofactor">
    <cofactor evidence="11">
        <name>Zn(2+)</name>
        <dbReference type="ChEBI" id="CHEBI:29105"/>
    </cofactor>
    <text evidence="11">Binds 1 zinc ion per subunit.</text>
</comment>
<dbReference type="GO" id="GO:0009231">
    <property type="term" value="P:riboflavin biosynthetic process"/>
    <property type="evidence" value="ECO:0007669"/>
    <property type="project" value="UniProtKB-UniRule"/>
</dbReference>
<evidence type="ECO:0000256" key="8">
    <source>
        <dbReference type="ARBA" id="ARBA00023134"/>
    </source>
</evidence>
<comment type="pathway">
    <text evidence="1 11">Cofactor biosynthesis; riboflavin biosynthesis; 5-amino-6-(D-ribitylamino)uracil from GTP: step 1/4.</text>
</comment>
<evidence type="ECO:0000256" key="11">
    <source>
        <dbReference type="HAMAP-Rule" id="MF_00179"/>
    </source>
</evidence>
<dbReference type="HAMAP" id="MF_00179">
    <property type="entry name" value="RibA"/>
    <property type="match status" value="1"/>
</dbReference>
<dbReference type="AlphaFoldDB" id="A0A933SCN6"/>
<comment type="caution">
    <text evidence="13">The sequence shown here is derived from an EMBL/GenBank/DDBJ whole genome shotgun (WGS) entry which is preliminary data.</text>
</comment>
<feature type="active site" description="Proton acceptor" evidence="11">
    <location>
        <position position="158"/>
    </location>
</feature>
<dbReference type="GO" id="GO:0005829">
    <property type="term" value="C:cytosol"/>
    <property type="evidence" value="ECO:0007669"/>
    <property type="project" value="TreeGrafter"/>
</dbReference>
<keyword evidence="5 11" id="KW-0547">Nucleotide-binding</keyword>
<evidence type="ECO:0000256" key="10">
    <source>
        <dbReference type="ARBA" id="ARBA00049295"/>
    </source>
</evidence>
<dbReference type="GO" id="GO:0003935">
    <property type="term" value="F:GTP cyclohydrolase II activity"/>
    <property type="evidence" value="ECO:0007669"/>
    <property type="project" value="UniProtKB-UniRule"/>
</dbReference>
<comment type="catalytic activity">
    <reaction evidence="10 11">
        <text>GTP + 4 H2O = 2,5-diamino-6-hydroxy-4-(5-phosphoribosylamino)-pyrimidine + formate + 2 phosphate + 3 H(+)</text>
        <dbReference type="Rhea" id="RHEA:23704"/>
        <dbReference type="ChEBI" id="CHEBI:15377"/>
        <dbReference type="ChEBI" id="CHEBI:15378"/>
        <dbReference type="ChEBI" id="CHEBI:15740"/>
        <dbReference type="ChEBI" id="CHEBI:37565"/>
        <dbReference type="ChEBI" id="CHEBI:43474"/>
        <dbReference type="ChEBI" id="CHEBI:58614"/>
        <dbReference type="EC" id="3.5.4.25"/>
    </reaction>
</comment>
<comment type="similarity">
    <text evidence="2">In the N-terminal section; belongs to the DHBP synthase family.</text>
</comment>
<dbReference type="EC" id="3.5.4.25" evidence="11"/>
<evidence type="ECO:0000313" key="14">
    <source>
        <dbReference type="Proteomes" id="UP000696931"/>
    </source>
</evidence>
<feature type="binding site" evidence="11">
    <location>
        <position position="97"/>
    </location>
    <ligand>
        <name>Zn(2+)</name>
        <dbReference type="ChEBI" id="CHEBI:29105"/>
        <note>catalytic</note>
    </ligand>
</feature>
<evidence type="ECO:0000313" key="13">
    <source>
        <dbReference type="EMBL" id="MBI5170102.1"/>
    </source>
</evidence>
<evidence type="ECO:0000256" key="3">
    <source>
        <dbReference type="ARBA" id="ARBA00022619"/>
    </source>
</evidence>
<protein>
    <recommendedName>
        <fullName evidence="11">GTP cyclohydrolase-2</fullName>
        <ecNumber evidence="11">3.5.4.25</ecNumber>
    </recommendedName>
    <alternativeName>
        <fullName evidence="11">GTP cyclohydrolase II</fullName>
    </alternativeName>
</protein>
<evidence type="ECO:0000259" key="12">
    <source>
        <dbReference type="Pfam" id="PF00925"/>
    </source>
</evidence>
<sequence length="251" mass="27365">MANTIRHRIADRVTRTADGSRRAEQANASALSTHVQLVSIADLPTRFGHFRAVAFTPDAQGKEHIAIVRGQVRGSRGVPVRVHSECLTGDVIGSLRCDCRDQLQQALEHLGSMKEGVLLYMRQEGRGIGLTNKIRAYALQDDGHDTVEANHLLGFGDDERDYTIAADMLRALGVRSVKLMTNNPRKVTGLREHGITVAGRIPIVIPPNRHNAEYLRTKQRRSGHWLGVLPGVERASAPAPIATVATPATGT</sequence>
<evidence type="ECO:0000256" key="2">
    <source>
        <dbReference type="ARBA" id="ARBA00005520"/>
    </source>
</evidence>
<feature type="active site" description="Nucleophile" evidence="11">
    <location>
        <position position="160"/>
    </location>
</feature>
<dbReference type="PANTHER" id="PTHR21327">
    <property type="entry name" value="GTP CYCLOHYDROLASE II-RELATED"/>
    <property type="match status" value="1"/>
</dbReference>
<dbReference type="PANTHER" id="PTHR21327:SF18">
    <property type="entry name" value="3,4-DIHYDROXY-2-BUTANONE 4-PHOSPHATE SYNTHASE"/>
    <property type="match status" value="1"/>
</dbReference>
<dbReference type="Gene3D" id="3.40.50.10990">
    <property type="entry name" value="GTP cyclohydrolase II"/>
    <property type="match status" value="1"/>
</dbReference>
<keyword evidence="6 11" id="KW-0378">Hydrolase</keyword>
<name>A0A933SCN6_UNCEI</name>